<dbReference type="RefSeq" id="YP_010781449.1">
    <property type="nucleotide sequence ID" value="NC_075039.1"/>
</dbReference>
<dbReference type="EMBL" id="KY523104">
    <property type="protein sequence ID" value="QKU34800.1"/>
    <property type="molecule type" value="Genomic_DNA"/>
</dbReference>
<reference evidence="2" key="1">
    <citation type="submission" date="2017-01" db="EMBL/GenBank/DDBJ databases">
        <authorList>
            <person name="Assis F.L."/>
            <person name="Abrahao J.S."/>
            <person name="Silva L."/>
            <person name="Khalil J.B."/>
            <person name="Rodrigues R."/>
            <person name="Silva L.S."/>
            <person name="Arantes T."/>
            <person name="Boratto P."/>
            <person name="Andrade M."/>
            <person name="Kroon E.G."/>
            <person name="Ribeiro B."/>
            <person name="Bergier I."/>
            <person name="Seligmann H."/>
            <person name="Ghigo E."/>
            <person name="Colson P."/>
            <person name="Levasseur A."/>
            <person name="Raoult D."/>
            <person name="Scola B.L."/>
        </authorList>
    </citation>
    <scope>NUCLEOTIDE SEQUENCE</scope>
    <source>
        <strain evidence="2">Soda lake</strain>
    </source>
</reference>
<feature type="compositionally biased region" description="Acidic residues" evidence="1">
    <location>
        <begin position="307"/>
        <end position="321"/>
    </location>
</feature>
<proteinExistence type="predicted"/>
<sequence>MVNHLNLIIRIKINMSIQINIDLDYEKIIDVFNSLDKIGILIDFDENELFTNLIDEKMIDEISFFIDRGTDVKRFLNLCTVDDKEVITFLIESDADASENPGEFLCDLINTENFHGAELMIETYKAPILELINYSNGKPLRTAVRKGNTEMISYLFLCGAKVKECDIDPITDALVFNKYELVPLLLNHGSDITSILPEHLEICLKKKYKLSVNYIYSKLLLNQLPHFKNVDLTNCFIAACNYGNYDILKYFIDNGIVNLDDNTYFQLKRNIKNNWVFHYLVLAKKTSSEPKIGNKKKSPKSKKYDSDENFSDNESQSDDDEKYVPIRKSKSGVRFKN</sequence>
<evidence type="ECO:0000256" key="1">
    <source>
        <dbReference type="SAM" id="MobiDB-lite"/>
    </source>
</evidence>
<reference evidence="2" key="2">
    <citation type="journal article" date="2018" name="Nat. Commun.">
        <title>Tailed giant Tupanvirus possesses the most complete translational apparatus of the known virosphere.</title>
        <authorList>
            <person name="Abrahao J."/>
            <person name="Silva L."/>
            <person name="Silva L.S."/>
            <person name="Khalil J.Y.B."/>
            <person name="Rodrigues R."/>
            <person name="Arantes T."/>
            <person name="Assis F."/>
            <person name="Boratto P."/>
            <person name="Andrade M."/>
            <person name="Kroon E.G."/>
            <person name="Ribeiro B."/>
            <person name="Bergier I."/>
            <person name="Seligmann H."/>
            <person name="Ghigo E."/>
            <person name="Colson P."/>
            <person name="Levasseur A."/>
            <person name="Kroemer G."/>
            <person name="Raoult D."/>
            <person name="La Scola B."/>
        </authorList>
    </citation>
    <scope>NUCLEOTIDE SEQUENCE [LARGE SCALE GENOMIC DNA]</scope>
    <source>
        <strain evidence="2">Soda lake</strain>
    </source>
</reference>
<dbReference type="SUPFAM" id="SSF48403">
    <property type="entry name" value="Ankyrin repeat"/>
    <property type="match status" value="1"/>
</dbReference>
<dbReference type="InterPro" id="IPR036770">
    <property type="entry name" value="Ankyrin_rpt-contain_sf"/>
</dbReference>
<name>A0A6N1NKF6_9VIRU</name>
<feature type="compositionally biased region" description="Basic residues" evidence="1">
    <location>
        <begin position="325"/>
        <end position="337"/>
    </location>
</feature>
<feature type="region of interest" description="Disordered" evidence="1">
    <location>
        <begin position="289"/>
        <end position="337"/>
    </location>
</feature>
<dbReference type="Gene3D" id="1.25.40.20">
    <property type="entry name" value="Ankyrin repeat-containing domain"/>
    <property type="match status" value="1"/>
</dbReference>
<dbReference type="SMART" id="SM00248">
    <property type="entry name" value="ANK"/>
    <property type="match status" value="3"/>
</dbReference>
<dbReference type="KEGG" id="vg:80518213"/>
<dbReference type="InterPro" id="IPR002110">
    <property type="entry name" value="Ankyrin_rpt"/>
</dbReference>
<evidence type="ECO:0000313" key="2">
    <source>
        <dbReference type="EMBL" id="QKU34800.1"/>
    </source>
</evidence>
<protein>
    <submittedName>
        <fullName evidence="2">Ankyrin repeat domain-containing protein 1-like</fullName>
    </submittedName>
</protein>
<dbReference type="GeneID" id="80518213"/>
<organism evidence="2">
    <name type="scientific">Tupanvirus soda lake</name>
    <dbReference type="NCBI Taxonomy" id="2126985"/>
    <lineage>
        <taxon>Viruses</taxon>
        <taxon>Varidnaviria</taxon>
        <taxon>Bamfordvirae</taxon>
        <taxon>Nucleocytoviricota</taxon>
        <taxon>Megaviricetes</taxon>
        <taxon>Imitervirales</taxon>
        <taxon>Mimiviridae</taxon>
        <taxon>Megamimivirinae</taxon>
        <taxon>Tupanvirus</taxon>
        <taxon>Tupanvirus salinum</taxon>
    </lineage>
</organism>
<accession>A0A6N1NKF6</accession>